<evidence type="ECO:0000256" key="2">
    <source>
        <dbReference type="ARBA" id="ARBA00022692"/>
    </source>
</evidence>
<dbReference type="EMBL" id="KY499654">
    <property type="protein sequence ID" value="ATN40678.1"/>
    <property type="molecule type" value="Genomic_DNA"/>
</dbReference>
<keyword evidence="6 7" id="KW-0472">Membrane</keyword>
<dbReference type="GO" id="GO:0009535">
    <property type="term" value="C:chloroplast thylakoid membrane"/>
    <property type="evidence" value="ECO:0007669"/>
    <property type="project" value="UniProtKB-SubCell"/>
</dbReference>
<dbReference type="SUPFAM" id="SSF81548">
    <property type="entry name" value="Subunit XII of photosystem I reaction centre, PsaM"/>
    <property type="match status" value="1"/>
</dbReference>
<name>A0A2I2MUR7_9STRA</name>
<feature type="transmembrane region" description="Helical" evidence="7">
    <location>
        <begin position="6"/>
        <end position="25"/>
    </location>
</feature>
<keyword evidence="8" id="KW-0934">Plastid</keyword>
<keyword evidence="1 7" id="KW-0602">Photosynthesis</keyword>
<dbReference type="HAMAP" id="MF_00828">
    <property type="entry name" value="PSI_PsaM"/>
    <property type="match status" value="1"/>
</dbReference>
<comment type="similarity">
    <text evidence="7">Belongs to the PsaM family.</text>
</comment>
<dbReference type="AlphaFoldDB" id="A0A2I2MUR7"/>
<accession>A0A2I2MUR7</accession>
<geneLocation type="chloroplast" evidence="8"/>
<keyword evidence="8" id="KW-0150">Chloroplast</keyword>
<evidence type="ECO:0000256" key="7">
    <source>
        <dbReference type="HAMAP-Rule" id="MF_00828"/>
    </source>
</evidence>
<evidence type="ECO:0000256" key="3">
    <source>
        <dbReference type="ARBA" id="ARBA00022836"/>
    </source>
</evidence>
<dbReference type="GO" id="GO:0009522">
    <property type="term" value="C:photosystem I"/>
    <property type="evidence" value="ECO:0007669"/>
    <property type="project" value="UniProtKB-KW"/>
</dbReference>
<evidence type="ECO:0000256" key="5">
    <source>
        <dbReference type="ARBA" id="ARBA00023078"/>
    </source>
</evidence>
<dbReference type="Pfam" id="PF07465">
    <property type="entry name" value="PsaM"/>
    <property type="match status" value="1"/>
</dbReference>
<keyword evidence="3 7" id="KW-0603">Photosystem I</keyword>
<reference evidence="8" key="1">
    <citation type="submission" date="2017-01" db="EMBL/GenBank/DDBJ databases">
        <title>The complete chloroplast genome of Gomphoneis minuta var. cassieae.</title>
        <authorList>
            <person name="Novis P.M."/>
            <person name="Winkworth R.C."/>
            <person name="McLenachan P.A."/>
        </authorList>
    </citation>
    <scope>NUCLEOTIDE SEQUENCE</scope>
</reference>
<evidence type="ECO:0000313" key="8">
    <source>
        <dbReference type="EMBL" id="ATN40678.1"/>
    </source>
</evidence>
<dbReference type="NCBIfam" id="TIGR03053">
    <property type="entry name" value="PS_I_psaM"/>
    <property type="match status" value="1"/>
</dbReference>
<sequence length="30" mass="3316">MIYDTQVYTALIISLLAGILAIRLGSTLYE</sequence>
<keyword evidence="4 7" id="KW-1133">Transmembrane helix</keyword>
<keyword evidence="5 7" id="KW-0793">Thylakoid</keyword>
<dbReference type="InterPro" id="IPR037279">
    <property type="entry name" value="PSI_PsaM_sf"/>
</dbReference>
<protein>
    <recommendedName>
        <fullName evidence="7">Photosystem I reaction center subunit XII</fullName>
    </recommendedName>
    <alternativeName>
        <fullName evidence="7">PSI-M</fullName>
    </alternativeName>
</protein>
<dbReference type="InterPro" id="IPR010010">
    <property type="entry name" value="PSI_PsaM"/>
</dbReference>
<evidence type="ECO:0000256" key="1">
    <source>
        <dbReference type="ARBA" id="ARBA00022531"/>
    </source>
</evidence>
<evidence type="ECO:0000256" key="6">
    <source>
        <dbReference type="ARBA" id="ARBA00023136"/>
    </source>
</evidence>
<comment type="subcellular location">
    <subcellularLocation>
        <location evidence="7">Plastid</location>
        <location evidence="7">Chloroplast thylakoid membrane</location>
        <topology evidence="7">Single-pass membrane protein</topology>
    </subcellularLocation>
</comment>
<keyword evidence="2 7" id="KW-0812">Transmembrane</keyword>
<dbReference type="GO" id="GO:0015979">
    <property type="term" value="P:photosynthesis"/>
    <property type="evidence" value="ECO:0007669"/>
    <property type="project" value="UniProtKB-UniRule"/>
</dbReference>
<gene>
    <name evidence="7 8" type="primary">psaM</name>
</gene>
<proteinExistence type="inferred from homology"/>
<organism evidence="8">
    <name type="scientific">Gomphoneis minuta var. cassieae</name>
    <dbReference type="NCBI Taxonomy" id="1142141"/>
    <lineage>
        <taxon>Eukaryota</taxon>
        <taxon>Sar</taxon>
        <taxon>Stramenopiles</taxon>
        <taxon>Ochrophyta</taxon>
        <taxon>Bacillariophyta</taxon>
        <taxon>Bacillariophyceae</taxon>
        <taxon>Bacillariophycidae</taxon>
        <taxon>Cymbellales</taxon>
        <taxon>Gomphonemataceae</taxon>
        <taxon>Gomphoneis</taxon>
    </lineage>
</organism>
<evidence type="ECO:0000256" key="4">
    <source>
        <dbReference type="ARBA" id="ARBA00022989"/>
    </source>
</evidence>